<dbReference type="PANTHER" id="PTHR33332">
    <property type="entry name" value="REVERSE TRANSCRIPTASE DOMAIN-CONTAINING PROTEIN"/>
    <property type="match status" value="1"/>
</dbReference>
<comment type="caution">
    <text evidence="2">The sequence shown here is derived from an EMBL/GenBank/DDBJ whole genome shotgun (WGS) entry which is preliminary data.</text>
</comment>
<keyword evidence="3" id="KW-1185">Reference proteome</keyword>
<evidence type="ECO:0000313" key="2">
    <source>
        <dbReference type="EMBL" id="PIK48723.1"/>
    </source>
</evidence>
<feature type="domain" description="Reverse transcriptase" evidence="1">
    <location>
        <begin position="189"/>
        <end position="441"/>
    </location>
</feature>
<dbReference type="AlphaFoldDB" id="A0A2G8KL41"/>
<evidence type="ECO:0000259" key="1">
    <source>
        <dbReference type="PROSITE" id="PS50878"/>
    </source>
</evidence>
<name>A0A2G8KL41_STIJA</name>
<protein>
    <submittedName>
        <fullName evidence="2">Putative RNA-directed DNA polymerase from mobile element jockey-like</fullName>
    </submittedName>
</protein>
<dbReference type="GO" id="GO:0003964">
    <property type="term" value="F:RNA-directed DNA polymerase activity"/>
    <property type="evidence" value="ECO:0007669"/>
    <property type="project" value="UniProtKB-KW"/>
</dbReference>
<dbReference type="EMBL" id="MRZV01000506">
    <property type="protein sequence ID" value="PIK48723.1"/>
    <property type="molecule type" value="Genomic_DNA"/>
</dbReference>
<dbReference type="STRING" id="307972.A0A2G8KL41"/>
<organism evidence="2 3">
    <name type="scientific">Stichopus japonicus</name>
    <name type="common">Sea cucumber</name>
    <dbReference type="NCBI Taxonomy" id="307972"/>
    <lineage>
        <taxon>Eukaryota</taxon>
        <taxon>Metazoa</taxon>
        <taxon>Echinodermata</taxon>
        <taxon>Eleutherozoa</taxon>
        <taxon>Echinozoa</taxon>
        <taxon>Holothuroidea</taxon>
        <taxon>Aspidochirotacea</taxon>
        <taxon>Aspidochirotida</taxon>
        <taxon>Stichopodidae</taxon>
        <taxon>Apostichopus</taxon>
    </lineage>
</organism>
<keyword evidence="2" id="KW-0695">RNA-directed DNA polymerase</keyword>
<dbReference type="InterPro" id="IPR043502">
    <property type="entry name" value="DNA/RNA_pol_sf"/>
</dbReference>
<reference evidence="2 3" key="1">
    <citation type="journal article" date="2017" name="PLoS Biol.">
        <title>The sea cucumber genome provides insights into morphological evolution and visceral regeneration.</title>
        <authorList>
            <person name="Zhang X."/>
            <person name="Sun L."/>
            <person name="Yuan J."/>
            <person name="Sun Y."/>
            <person name="Gao Y."/>
            <person name="Zhang L."/>
            <person name="Li S."/>
            <person name="Dai H."/>
            <person name="Hamel J.F."/>
            <person name="Liu C."/>
            <person name="Yu Y."/>
            <person name="Liu S."/>
            <person name="Lin W."/>
            <person name="Guo K."/>
            <person name="Jin S."/>
            <person name="Xu P."/>
            <person name="Storey K.B."/>
            <person name="Huan P."/>
            <person name="Zhang T."/>
            <person name="Zhou Y."/>
            <person name="Zhang J."/>
            <person name="Lin C."/>
            <person name="Li X."/>
            <person name="Xing L."/>
            <person name="Huo D."/>
            <person name="Sun M."/>
            <person name="Wang L."/>
            <person name="Mercier A."/>
            <person name="Li F."/>
            <person name="Yang H."/>
            <person name="Xiang J."/>
        </authorList>
    </citation>
    <scope>NUCLEOTIDE SEQUENCE [LARGE SCALE GENOMIC DNA]</scope>
    <source>
        <strain evidence="2">Shaxun</strain>
        <tissue evidence="2">Muscle</tissue>
    </source>
</reference>
<dbReference type="SUPFAM" id="SSF56672">
    <property type="entry name" value="DNA/RNA polymerases"/>
    <property type="match status" value="1"/>
</dbReference>
<evidence type="ECO:0000313" key="3">
    <source>
        <dbReference type="Proteomes" id="UP000230750"/>
    </source>
</evidence>
<dbReference type="OrthoDB" id="416454at2759"/>
<keyword evidence="2" id="KW-0548">Nucleotidyltransferase</keyword>
<sequence length="521" mass="58306">MKYSSSELLKLRNKGGSLPVEIFYTVKQNGLLVSRRKRGRRAGAHIQRFLRHSSGLDKNGSFSTNPVTNRACSRFALWNARSLRSKTSEISEFIISQKIDIMAHRGGHTLDLIISRNDDDFISNIDTTSYLTSDHAVVMCSLEIGRPPLSKIEIKTRKLNQINLESFRRDILSSPLYTSPVSNLDQLVDMYERVLTDLLDKHAPVMVCKNDLKSYRPIANLKFLAKTIERVCSKQIQNYLRNNKLLGEKQSAYRAHHSTETALLRVYNDLLLTADKGEEAILVLLDYSAAFDTINHDIFFQRLQNRYGVSGNALCWFKSYFTNRSQAVVVNDCISNVHKPVGGVPQGSVMGPLSFTMYTSPVEDIIKAHGMSGMLYADDTQVYAIKSGCDHGATLAKLGACISDIRSWSAANDMKLNDDKTELIHISSKFRTAAPIPSLKIGTTHVEPVNNARNLGVIFDKNLDMNQHINNICRSASSALHKIGKIRRCLDQQTAETLVHAFVSSRVTTVTVCYTVCPISR</sequence>
<accession>A0A2G8KL41</accession>
<dbReference type="Pfam" id="PF00078">
    <property type="entry name" value="RVT_1"/>
    <property type="match status" value="1"/>
</dbReference>
<dbReference type="CDD" id="cd01650">
    <property type="entry name" value="RT_nLTR_like"/>
    <property type="match status" value="1"/>
</dbReference>
<dbReference type="Proteomes" id="UP000230750">
    <property type="component" value="Unassembled WGS sequence"/>
</dbReference>
<dbReference type="PROSITE" id="PS50878">
    <property type="entry name" value="RT_POL"/>
    <property type="match status" value="1"/>
</dbReference>
<dbReference type="InterPro" id="IPR000477">
    <property type="entry name" value="RT_dom"/>
</dbReference>
<gene>
    <name evidence="2" type="ORF">BSL78_14410</name>
</gene>
<keyword evidence="2" id="KW-0808">Transferase</keyword>
<proteinExistence type="predicted"/>